<gene>
    <name evidence="1" type="ORF">PMG25_08865</name>
</gene>
<evidence type="ECO:0000313" key="2">
    <source>
        <dbReference type="Proteomes" id="UP001235849"/>
    </source>
</evidence>
<evidence type="ECO:0000313" key="1">
    <source>
        <dbReference type="EMBL" id="MDJ1174202.1"/>
    </source>
</evidence>
<sequence length="139" mass="16111">MLQAEGFSVVRIKMEVAADHPGVPQGTADELDYTGDRYFEHHIKVLLPPLAALSLLRERVKPHAAHLSRNALKRRSDHYQERFVTQRCWGVGRREAQEHLEQLLAAIADLNTPILEIEREFVVYDSNFELDRDWIHSML</sequence>
<dbReference type="RefSeq" id="WP_283766535.1">
    <property type="nucleotide sequence ID" value="NZ_JAQOSO010000045.1"/>
</dbReference>
<proteinExistence type="predicted"/>
<dbReference type="Proteomes" id="UP001235849">
    <property type="component" value="Unassembled WGS sequence"/>
</dbReference>
<organism evidence="1 2">
    <name type="scientific">Roseofilum capinflatum BLCC-M114</name>
    <dbReference type="NCBI Taxonomy" id="3022440"/>
    <lineage>
        <taxon>Bacteria</taxon>
        <taxon>Bacillati</taxon>
        <taxon>Cyanobacteriota</taxon>
        <taxon>Cyanophyceae</taxon>
        <taxon>Desertifilales</taxon>
        <taxon>Desertifilaceae</taxon>
        <taxon>Roseofilum</taxon>
        <taxon>Roseofilum capinflatum</taxon>
    </lineage>
</organism>
<keyword evidence="2" id="KW-1185">Reference proteome</keyword>
<name>A0ABT7B5U8_9CYAN</name>
<reference evidence="1 2" key="1">
    <citation type="submission" date="2023-01" db="EMBL/GenBank/DDBJ databases">
        <title>Novel diversity within Roseofilum (Cyanobacteria; Desertifilaceae) from marine benthic mats with descriptions of four novel species.</title>
        <authorList>
            <person name="Wang Y."/>
            <person name="Berthold D.E."/>
            <person name="Hu J."/>
            <person name="Lefler F.W."/>
            <person name="Laughinghouse H.D. IV."/>
        </authorList>
    </citation>
    <scope>NUCLEOTIDE SEQUENCE [LARGE SCALE GENOMIC DNA]</scope>
    <source>
        <strain evidence="1 2">BLCC-M114</strain>
    </source>
</reference>
<dbReference type="EMBL" id="JAQOSO010000045">
    <property type="protein sequence ID" value="MDJ1174202.1"/>
    <property type="molecule type" value="Genomic_DNA"/>
</dbReference>
<protein>
    <submittedName>
        <fullName evidence="1">Uncharacterized protein</fullName>
    </submittedName>
</protein>
<comment type="caution">
    <text evidence="1">The sequence shown here is derived from an EMBL/GenBank/DDBJ whole genome shotgun (WGS) entry which is preliminary data.</text>
</comment>
<accession>A0ABT7B5U8</accession>